<dbReference type="RefSeq" id="XP_018134398.2">
    <property type="nucleotide sequence ID" value="XM_018270871.2"/>
</dbReference>
<dbReference type="AlphaFoldDB" id="A0A1B8GXW6"/>
<dbReference type="EC" id="2.4.1.-" evidence="9"/>
<dbReference type="GO" id="GO:0098552">
    <property type="term" value="C:side of membrane"/>
    <property type="evidence" value="ECO:0007669"/>
    <property type="project" value="UniProtKB-KW"/>
</dbReference>
<gene>
    <name evidence="11" type="primary">GEL1</name>
    <name evidence="11" type="ORF">VE01_01348</name>
</gene>
<dbReference type="GO" id="GO:0005886">
    <property type="term" value="C:plasma membrane"/>
    <property type="evidence" value="ECO:0007669"/>
    <property type="project" value="UniProtKB-SubCell"/>
</dbReference>
<dbReference type="Pfam" id="PF03198">
    <property type="entry name" value="Glyco_hydro_72"/>
    <property type="match status" value="1"/>
</dbReference>
<accession>A0A1B8GXW6</accession>
<evidence type="ECO:0000313" key="12">
    <source>
        <dbReference type="Proteomes" id="UP000091956"/>
    </source>
</evidence>
<feature type="signal peptide" evidence="9">
    <location>
        <begin position="1"/>
        <end position="18"/>
    </location>
</feature>
<name>A0A1B8GXW6_9PEZI</name>
<evidence type="ECO:0000256" key="5">
    <source>
        <dbReference type="ARBA" id="ARBA00022729"/>
    </source>
</evidence>
<evidence type="ECO:0000256" key="7">
    <source>
        <dbReference type="ARBA" id="ARBA00023180"/>
    </source>
</evidence>
<dbReference type="Proteomes" id="UP000091956">
    <property type="component" value="Unassembled WGS sequence"/>
</dbReference>
<feature type="region of interest" description="Disordered" evidence="10">
    <location>
        <begin position="385"/>
        <end position="423"/>
    </location>
</feature>
<feature type="compositionally biased region" description="Gly residues" evidence="10">
    <location>
        <begin position="385"/>
        <end position="400"/>
    </location>
</feature>
<evidence type="ECO:0000256" key="1">
    <source>
        <dbReference type="ARBA" id="ARBA00004609"/>
    </source>
</evidence>
<dbReference type="PANTHER" id="PTHR31468">
    <property type="entry name" value="1,3-BETA-GLUCANOSYLTRANSFERASE GAS1"/>
    <property type="match status" value="1"/>
</dbReference>
<comment type="function">
    <text evidence="9">Splits internally a 1,3-beta-glucan molecule and transfers the newly generated reducing end (the donor) to the non-reducing end of another 1,3-beta-glucan molecule (the acceptor) forming a 1,3-beta linkage, resulting in the elongation of 1,3-beta-glucan chains in the cell wall.</text>
</comment>
<evidence type="ECO:0000256" key="8">
    <source>
        <dbReference type="ARBA" id="ARBA00023288"/>
    </source>
</evidence>
<evidence type="ECO:0000256" key="2">
    <source>
        <dbReference type="ARBA" id="ARBA00007528"/>
    </source>
</evidence>
<dbReference type="STRING" id="342668.A0A1B8GXW6"/>
<keyword evidence="6 9" id="KW-0472">Membrane</keyword>
<sequence>MKSFTMAAALAFATSVIAAPSNVSPNDLRPRATLEAITVKGNAFFKGSERFYIRGIDYQPGGASDAKDPLADDVICRRDIAEFKKLGANVVRVYTVDNSKDHTTCMGLLADAGIYLVLDASTPKYSINRADPQPSYNAVYLQSLFATIDEFAKYTNTLAFFSGNEVINDGTTTEAAPYVKATTRDMRAYIKAKGLRQIPVGYSAADVSENRMEMAHYMNCGSDDERSDFFAFNDYSWCAPNTFTGAGWDQKVKNFTGYGVPIFLSEYGCIKPGPRTFEEVKSLYSTDMTAVYSGGLAYEYSEEGSGYGLVKIKDTTSVSELSGFNYLMKAFASTPSPSGDGGYTSSKGKASECPAKSSNWNVTTADLPTIPKKAAEYMKSDVGKGPGLAGAGSQTSGGDGISSEGTTRSGTGSSTSDTPGETSEAAANGLVAPIDFKVAYAGMVVLGCFLGGGLLL</sequence>
<reference evidence="12" key="2">
    <citation type="journal article" date="2018" name="Nat. Commun.">
        <title>Extreme sensitivity to ultraviolet light in the fungal pathogen causing white-nose syndrome of bats.</title>
        <authorList>
            <person name="Palmer J.M."/>
            <person name="Drees K.P."/>
            <person name="Foster J.T."/>
            <person name="Lindner D.L."/>
        </authorList>
    </citation>
    <scope>NUCLEOTIDE SEQUENCE [LARGE SCALE GENOMIC DNA]</scope>
    <source>
        <strain evidence="12">UAMH 10579</strain>
    </source>
</reference>
<proteinExistence type="inferred from homology"/>
<evidence type="ECO:0000313" key="11">
    <source>
        <dbReference type="EMBL" id="OBU00666.2"/>
    </source>
</evidence>
<evidence type="ECO:0000256" key="4">
    <source>
        <dbReference type="ARBA" id="ARBA00022679"/>
    </source>
</evidence>
<dbReference type="GO" id="GO:0071970">
    <property type="term" value="P:fungal-type cell wall (1-&gt;3)-beta-D-glucan biosynthetic process"/>
    <property type="evidence" value="ECO:0007669"/>
    <property type="project" value="TreeGrafter"/>
</dbReference>
<feature type="compositionally biased region" description="Low complexity" evidence="10">
    <location>
        <begin position="401"/>
        <end position="423"/>
    </location>
</feature>
<evidence type="ECO:0000256" key="9">
    <source>
        <dbReference type="RuleBase" id="RU361209"/>
    </source>
</evidence>
<dbReference type="GO" id="GO:0031505">
    <property type="term" value="P:fungal-type cell wall organization"/>
    <property type="evidence" value="ECO:0007669"/>
    <property type="project" value="TreeGrafter"/>
</dbReference>
<comment type="similarity">
    <text evidence="2 9">Belongs to the glycosyl hydrolase 72 family.</text>
</comment>
<comment type="subcellular location">
    <subcellularLocation>
        <location evidence="1 9">Cell membrane</location>
        <topology evidence="1 9">Lipid-anchor</topology>
        <topology evidence="1 9">GPI-anchor</topology>
    </subcellularLocation>
</comment>
<dbReference type="SUPFAM" id="SSF51445">
    <property type="entry name" value="(Trans)glycosidases"/>
    <property type="match status" value="1"/>
</dbReference>
<dbReference type="GO" id="GO:0042124">
    <property type="term" value="F:1,3-beta-glucanosyltransferase activity"/>
    <property type="evidence" value="ECO:0007669"/>
    <property type="project" value="TreeGrafter"/>
</dbReference>
<dbReference type="FunFam" id="3.20.20.80:FF:000032">
    <property type="entry name" value="1,3-beta-glucanosyltransferase"/>
    <property type="match status" value="1"/>
</dbReference>
<keyword evidence="3 9" id="KW-0336">GPI-anchor</keyword>
<feature type="compositionally biased region" description="Polar residues" evidence="10">
    <location>
        <begin position="335"/>
        <end position="348"/>
    </location>
</feature>
<keyword evidence="4 9" id="KW-0808">Transferase</keyword>
<protein>
    <recommendedName>
        <fullName evidence="9">1,3-beta-glucanosyltransferase</fullName>
        <ecNumber evidence="9">2.4.1.-</ecNumber>
    </recommendedName>
</protein>
<keyword evidence="5 9" id="KW-0732">Signal</keyword>
<dbReference type="InterPro" id="IPR004886">
    <property type="entry name" value="Glucanosyltransferase"/>
</dbReference>
<dbReference type="InterPro" id="IPR017853">
    <property type="entry name" value="GH"/>
</dbReference>
<keyword evidence="8 9" id="KW-0449">Lipoprotein</keyword>
<evidence type="ECO:0000256" key="3">
    <source>
        <dbReference type="ARBA" id="ARBA00022622"/>
    </source>
</evidence>
<feature type="region of interest" description="Disordered" evidence="10">
    <location>
        <begin position="335"/>
        <end position="355"/>
    </location>
</feature>
<evidence type="ECO:0000256" key="6">
    <source>
        <dbReference type="ARBA" id="ARBA00023136"/>
    </source>
</evidence>
<organism evidence="11 12">
    <name type="scientific">Pseudogymnoascus verrucosus</name>
    <dbReference type="NCBI Taxonomy" id="342668"/>
    <lineage>
        <taxon>Eukaryota</taxon>
        <taxon>Fungi</taxon>
        <taxon>Dikarya</taxon>
        <taxon>Ascomycota</taxon>
        <taxon>Pezizomycotina</taxon>
        <taxon>Leotiomycetes</taxon>
        <taxon>Thelebolales</taxon>
        <taxon>Thelebolaceae</taxon>
        <taxon>Pseudogymnoascus</taxon>
    </lineage>
</organism>
<evidence type="ECO:0000256" key="10">
    <source>
        <dbReference type="SAM" id="MobiDB-lite"/>
    </source>
</evidence>
<dbReference type="Gene3D" id="3.20.20.80">
    <property type="entry name" value="Glycosidases"/>
    <property type="match status" value="1"/>
</dbReference>
<dbReference type="EMBL" id="KV460208">
    <property type="protein sequence ID" value="OBU00666.2"/>
    <property type="molecule type" value="Genomic_DNA"/>
</dbReference>
<dbReference type="PANTHER" id="PTHR31468:SF5">
    <property type="entry name" value="1,3-BETA-GLUCANOSYLTRANSFERASE GAS5"/>
    <property type="match status" value="1"/>
</dbReference>
<reference evidence="11 12" key="1">
    <citation type="submission" date="2016-03" db="EMBL/GenBank/DDBJ databases">
        <title>Comparative genomics of Pseudogymnoascus destructans, the fungus causing white-nose syndrome of bats.</title>
        <authorList>
            <person name="Palmer J.M."/>
            <person name="Drees K.P."/>
            <person name="Foster J.T."/>
            <person name="Lindner D.L."/>
        </authorList>
    </citation>
    <scope>NUCLEOTIDE SEQUENCE [LARGE SCALE GENOMIC DNA]</scope>
    <source>
        <strain evidence="11 12">UAMH 10579</strain>
    </source>
</reference>
<keyword evidence="7" id="KW-0325">Glycoprotein</keyword>
<keyword evidence="12" id="KW-1185">Reference proteome</keyword>
<dbReference type="GeneID" id="28834734"/>
<feature type="chain" id="PRO_5015022769" description="1,3-beta-glucanosyltransferase" evidence="9">
    <location>
        <begin position="19"/>
        <end position="456"/>
    </location>
</feature>